<evidence type="ECO:0000313" key="4">
    <source>
        <dbReference type="Proteomes" id="UP000663829"/>
    </source>
</evidence>
<evidence type="ECO:0000313" key="3">
    <source>
        <dbReference type="EMBL" id="CAF4439811.1"/>
    </source>
</evidence>
<feature type="non-terminal residue" evidence="2">
    <location>
        <position position="1"/>
    </location>
</feature>
<keyword evidence="4" id="KW-1185">Reference proteome</keyword>
<proteinExistence type="predicted"/>
<organism evidence="2 4">
    <name type="scientific">Didymodactylos carnosus</name>
    <dbReference type="NCBI Taxonomy" id="1234261"/>
    <lineage>
        <taxon>Eukaryota</taxon>
        <taxon>Metazoa</taxon>
        <taxon>Spiralia</taxon>
        <taxon>Gnathifera</taxon>
        <taxon>Rotifera</taxon>
        <taxon>Eurotatoria</taxon>
        <taxon>Bdelloidea</taxon>
        <taxon>Philodinida</taxon>
        <taxon>Philodinidae</taxon>
        <taxon>Didymodactylos</taxon>
    </lineage>
</organism>
<protein>
    <submittedName>
        <fullName evidence="2">Uncharacterized protein</fullName>
    </submittedName>
</protein>
<dbReference type="Proteomes" id="UP000681722">
    <property type="component" value="Unassembled WGS sequence"/>
</dbReference>
<gene>
    <name evidence="2" type="ORF">GPM918_LOCUS40668</name>
    <name evidence="3" type="ORF">SRO942_LOCUS41634</name>
</gene>
<dbReference type="AlphaFoldDB" id="A0A815YTM9"/>
<evidence type="ECO:0000313" key="2">
    <source>
        <dbReference type="EMBL" id="CAF1575037.1"/>
    </source>
</evidence>
<comment type="caution">
    <text evidence="2">The sequence shown here is derived from an EMBL/GenBank/DDBJ whole genome shotgun (WGS) entry which is preliminary data.</text>
</comment>
<name>A0A815YTM9_9BILA</name>
<reference evidence="2" key="1">
    <citation type="submission" date="2021-02" db="EMBL/GenBank/DDBJ databases">
        <authorList>
            <person name="Nowell W R."/>
        </authorList>
    </citation>
    <scope>NUCLEOTIDE SEQUENCE</scope>
</reference>
<evidence type="ECO:0000256" key="1">
    <source>
        <dbReference type="SAM" id="MobiDB-lite"/>
    </source>
</evidence>
<accession>A0A815YTM9</accession>
<feature type="compositionally biased region" description="Polar residues" evidence="1">
    <location>
        <begin position="1"/>
        <end position="48"/>
    </location>
</feature>
<dbReference type="EMBL" id="CAJOBC010096393">
    <property type="protein sequence ID" value="CAF4439811.1"/>
    <property type="molecule type" value="Genomic_DNA"/>
</dbReference>
<dbReference type="Proteomes" id="UP000663829">
    <property type="component" value="Unassembled WGS sequence"/>
</dbReference>
<dbReference type="EMBL" id="CAJNOQ010030519">
    <property type="protein sequence ID" value="CAF1575037.1"/>
    <property type="molecule type" value="Genomic_DNA"/>
</dbReference>
<sequence>MDNGNGQSMLQASQNTNGDTQQSSSSSGVIVLNNNNDLRSVGGNQSRIVTLADGSSPDRVKR</sequence>
<feature type="region of interest" description="Disordered" evidence="1">
    <location>
        <begin position="1"/>
        <end position="62"/>
    </location>
</feature>